<dbReference type="EnsemblPlants" id="OB08G22890.1">
    <property type="protein sequence ID" value="OB08G22890.1"/>
    <property type="gene ID" value="OB08G22890"/>
</dbReference>
<dbReference type="Proteomes" id="UP000006038">
    <property type="component" value="Chromosome 8"/>
</dbReference>
<proteinExistence type="predicted"/>
<sequence length="77" mass="8424">MAPHESEQEGDADEEDQIDPLALQRARVGGRRLSGSICPEEIMCSDRLLLTCCGGEILISYRAYGFLSTLLALHLMG</sequence>
<accession>J3MT59</accession>
<keyword evidence="2" id="KW-1185">Reference proteome</keyword>
<dbReference type="HOGENOM" id="CLU_2642079_0_0_1"/>
<dbReference type="Gramene" id="OB08G22890.1">
    <property type="protein sequence ID" value="OB08G22890.1"/>
    <property type="gene ID" value="OB08G22890"/>
</dbReference>
<evidence type="ECO:0000313" key="2">
    <source>
        <dbReference type="Proteomes" id="UP000006038"/>
    </source>
</evidence>
<reference evidence="1" key="1">
    <citation type="journal article" date="2013" name="Nat. Commun.">
        <title>Whole-genome sequencing of Oryza brachyantha reveals mechanisms underlying Oryza genome evolution.</title>
        <authorList>
            <person name="Chen J."/>
            <person name="Huang Q."/>
            <person name="Gao D."/>
            <person name="Wang J."/>
            <person name="Lang Y."/>
            <person name="Liu T."/>
            <person name="Li B."/>
            <person name="Bai Z."/>
            <person name="Luis Goicoechea J."/>
            <person name="Liang C."/>
            <person name="Chen C."/>
            <person name="Zhang W."/>
            <person name="Sun S."/>
            <person name="Liao Y."/>
            <person name="Zhang X."/>
            <person name="Yang L."/>
            <person name="Song C."/>
            <person name="Wang M."/>
            <person name="Shi J."/>
            <person name="Liu G."/>
            <person name="Liu J."/>
            <person name="Zhou H."/>
            <person name="Zhou W."/>
            <person name="Yu Q."/>
            <person name="An N."/>
            <person name="Chen Y."/>
            <person name="Cai Q."/>
            <person name="Wang B."/>
            <person name="Liu B."/>
            <person name="Min J."/>
            <person name="Huang Y."/>
            <person name="Wu H."/>
            <person name="Li Z."/>
            <person name="Zhang Y."/>
            <person name="Yin Y."/>
            <person name="Song W."/>
            <person name="Jiang J."/>
            <person name="Jackson S.A."/>
            <person name="Wing R.A."/>
            <person name="Wang J."/>
            <person name="Chen M."/>
        </authorList>
    </citation>
    <scope>NUCLEOTIDE SEQUENCE [LARGE SCALE GENOMIC DNA]</scope>
    <source>
        <strain evidence="1">cv. IRGC 101232</strain>
    </source>
</reference>
<name>J3MT59_ORYBR</name>
<evidence type="ECO:0000313" key="1">
    <source>
        <dbReference type="EnsemblPlants" id="OB08G22890.1"/>
    </source>
</evidence>
<protein>
    <submittedName>
        <fullName evidence="1">Uncharacterized protein</fullName>
    </submittedName>
</protein>
<reference evidence="1" key="2">
    <citation type="submission" date="2013-04" db="UniProtKB">
        <authorList>
            <consortium name="EnsemblPlants"/>
        </authorList>
    </citation>
    <scope>IDENTIFICATION</scope>
</reference>
<organism evidence="1">
    <name type="scientific">Oryza brachyantha</name>
    <name type="common">malo sina</name>
    <dbReference type="NCBI Taxonomy" id="4533"/>
    <lineage>
        <taxon>Eukaryota</taxon>
        <taxon>Viridiplantae</taxon>
        <taxon>Streptophyta</taxon>
        <taxon>Embryophyta</taxon>
        <taxon>Tracheophyta</taxon>
        <taxon>Spermatophyta</taxon>
        <taxon>Magnoliopsida</taxon>
        <taxon>Liliopsida</taxon>
        <taxon>Poales</taxon>
        <taxon>Poaceae</taxon>
        <taxon>BOP clade</taxon>
        <taxon>Oryzoideae</taxon>
        <taxon>Oryzeae</taxon>
        <taxon>Oryzinae</taxon>
        <taxon>Oryza</taxon>
    </lineage>
</organism>
<dbReference type="AlphaFoldDB" id="J3MT59"/>